<keyword evidence="2" id="KW-1185">Reference proteome</keyword>
<dbReference type="EMBL" id="KV875094">
    <property type="protein sequence ID" value="OIW33904.1"/>
    <property type="molecule type" value="Genomic_DNA"/>
</dbReference>
<sequence>MFYRLLLCGEEGIRHLCGSIPVAAQDSDVESRDFHLGLPDRVTELGSASSMSGFPVVGAVPAQHFAYPCAHMVEVALIYPPLRSSLILADVKLVTNRLVNGTVVDRPWCGSVIPVPHLCVPALQGQLCKVLPCTPQDTNKKEISLSATSTCLEY</sequence>
<dbReference type="Proteomes" id="UP000182658">
    <property type="component" value="Unassembled WGS sequence"/>
</dbReference>
<dbReference type="InParanoid" id="A0A1J7JV39"/>
<accession>A0A1J7JV39</accession>
<protein>
    <submittedName>
        <fullName evidence="1">Uncharacterized protein</fullName>
    </submittedName>
</protein>
<reference evidence="1 2" key="1">
    <citation type="submission" date="2016-10" db="EMBL/GenBank/DDBJ databases">
        <title>Draft genome sequence of Coniochaeta ligniaria NRRL30616, a lignocellulolytic fungus for bioabatement of inhibitors in plant biomass hydrolysates.</title>
        <authorList>
            <consortium name="DOE Joint Genome Institute"/>
            <person name="Jimenez D.J."/>
            <person name="Hector R.E."/>
            <person name="Riley R."/>
            <person name="Sun H."/>
            <person name="Grigoriev I.V."/>
            <person name="Van Elsas J.D."/>
            <person name="Nichols N.N."/>
        </authorList>
    </citation>
    <scope>NUCLEOTIDE SEQUENCE [LARGE SCALE GENOMIC DNA]</scope>
    <source>
        <strain evidence="1 2">NRRL 30616</strain>
    </source>
</reference>
<evidence type="ECO:0000313" key="1">
    <source>
        <dbReference type="EMBL" id="OIW33904.1"/>
    </source>
</evidence>
<proteinExistence type="predicted"/>
<name>A0A1J7JV39_9PEZI</name>
<gene>
    <name evidence="1" type="ORF">CONLIGDRAFT_200952</name>
</gene>
<dbReference type="AlphaFoldDB" id="A0A1J7JV39"/>
<organism evidence="1 2">
    <name type="scientific">Coniochaeta ligniaria NRRL 30616</name>
    <dbReference type="NCBI Taxonomy" id="1408157"/>
    <lineage>
        <taxon>Eukaryota</taxon>
        <taxon>Fungi</taxon>
        <taxon>Dikarya</taxon>
        <taxon>Ascomycota</taxon>
        <taxon>Pezizomycotina</taxon>
        <taxon>Sordariomycetes</taxon>
        <taxon>Sordariomycetidae</taxon>
        <taxon>Coniochaetales</taxon>
        <taxon>Coniochaetaceae</taxon>
        <taxon>Coniochaeta</taxon>
    </lineage>
</organism>
<evidence type="ECO:0000313" key="2">
    <source>
        <dbReference type="Proteomes" id="UP000182658"/>
    </source>
</evidence>